<organism evidence="1 2">
    <name type="scientific">Algibacter mikhailovii</name>
    <dbReference type="NCBI Taxonomy" id="425498"/>
    <lineage>
        <taxon>Bacteria</taxon>
        <taxon>Pseudomonadati</taxon>
        <taxon>Bacteroidota</taxon>
        <taxon>Flavobacteriia</taxon>
        <taxon>Flavobacteriales</taxon>
        <taxon>Flavobacteriaceae</taxon>
        <taxon>Algibacter</taxon>
    </lineage>
</organism>
<name>A0A918QVK8_9FLAO</name>
<dbReference type="Proteomes" id="UP000636004">
    <property type="component" value="Unassembled WGS sequence"/>
</dbReference>
<dbReference type="EMBL" id="BMWZ01000001">
    <property type="protein sequence ID" value="GGZ70447.1"/>
    <property type="molecule type" value="Genomic_DNA"/>
</dbReference>
<comment type="caution">
    <text evidence="1">The sequence shown here is derived from an EMBL/GenBank/DDBJ whole genome shotgun (WGS) entry which is preliminary data.</text>
</comment>
<protein>
    <submittedName>
        <fullName evidence="1">Uncharacterized protein</fullName>
    </submittedName>
</protein>
<evidence type="ECO:0000313" key="1">
    <source>
        <dbReference type="EMBL" id="GGZ70447.1"/>
    </source>
</evidence>
<sequence>MNKVMLMYKGEKLNPYYLQGGGHTLEGGKAYIDAISVFNNEQSLFLIIFFWQLEQNLHKLE</sequence>
<gene>
    <name evidence="1" type="ORF">GCM10007028_04470</name>
</gene>
<dbReference type="AlphaFoldDB" id="A0A918QVK8"/>
<keyword evidence="2" id="KW-1185">Reference proteome</keyword>
<accession>A0A918QVK8</accession>
<proteinExistence type="predicted"/>
<reference evidence="1" key="2">
    <citation type="submission" date="2020-09" db="EMBL/GenBank/DDBJ databases">
        <authorList>
            <person name="Sun Q."/>
            <person name="Kim S."/>
        </authorList>
    </citation>
    <scope>NUCLEOTIDE SEQUENCE</scope>
    <source>
        <strain evidence="1">KCTC 12710</strain>
    </source>
</reference>
<reference evidence="1" key="1">
    <citation type="journal article" date="2014" name="Int. J. Syst. Evol. Microbiol.">
        <title>Complete genome sequence of Corynebacterium casei LMG S-19264T (=DSM 44701T), isolated from a smear-ripened cheese.</title>
        <authorList>
            <consortium name="US DOE Joint Genome Institute (JGI-PGF)"/>
            <person name="Walter F."/>
            <person name="Albersmeier A."/>
            <person name="Kalinowski J."/>
            <person name="Ruckert C."/>
        </authorList>
    </citation>
    <scope>NUCLEOTIDE SEQUENCE</scope>
    <source>
        <strain evidence="1">KCTC 12710</strain>
    </source>
</reference>
<evidence type="ECO:0000313" key="2">
    <source>
        <dbReference type="Proteomes" id="UP000636004"/>
    </source>
</evidence>